<keyword evidence="4" id="KW-0804">Transcription</keyword>
<dbReference type="InterPro" id="IPR036390">
    <property type="entry name" value="WH_DNA-bd_sf"/>
</dbReference>
<keyword evidence="2" id="KW-0805">Transcription regulation</keyword>
<keyword evidence="7" id="KW-1185">Reference proteome</keyword>
<evidence type="ECO:0000256" key="2">
    <source>
        <dbReference type="ARBA" id="ARBA00023015"/>
    </source>
</evidence>
<name>A0A833HMX3_9FIRM</name>
<sequence>MDFRQLESFVMVAKHKSFSKAADYLYLTQPTISSHILNLEKDMNTILINRSNRKISLTKAGEILYEYAVNLLNLKEDAVYKLNQYKGKIVGSIEIAASTIPEQYILPQLMSEFNKEYPDVTFRMLHYDSQQVVEGILQNQIDFGIVGAKVPNNQLNYVELIHDEVFLITPATGSYANLKEPVSLQDILDERFIFREMGSGTRKLVDSALRELKLDTATLNVIAYIENTEAIKECIRHGLGLSFLSKRAVVDEIQLNVLRALKVKELNLARKFYFVYHKYRNPSPLEATFQTFVSTYFNK</sequence>
<dbReference type="Gene3D" id="1.10.10.10">
    <property type="entry name" value="Winged helix-like DNA-binding domain superfamily/Winged helix DNA-binding domain"/>
    <property type="match status" value="1"/>
</dbReference>
<dbReference type="PRINTS" id="PR00039">
    <property type="entry name" value="HTHLYSR"/>
</dbReference>
<accession>A0A833HMX3</accession>
<dbReference type="GO" id="GO:0003700">
    <property type="term" value="F:DNA-binding transcription factor activity"/>
    <property type="evidence" value="ECO:0007669"/>
    <property type="project" value="InterPro"/>
</dbReference>
<dbReference type="Gene3D" id="3.40.190.290">
    <property type="match status" value="1"/>
</dbReference>
<evidence type="ECO:0000256" key="1">
    <source>
        <dbReference type="ARBA" id="ARBA00009437"/>
    </source>
</evidence>
<dbReference type="InterPro" id="IPR036388">
    <property type="entry name" value="WH-like_DNA-bd_sf"/>
</dbReference>
<comment type="similarity">
    <text evidence="1">Belongs to the LysR transcriptional regulatory family.</text>
</comment>
<dbReference type="OrthoDB" id="9785745at2"/>
<organism evidence="6 7">
    <name type="scientific">Alkaliphilus serpentinus</name>
    <dbReference type="NCBI Taxonomy" id="1482731"/>
    <lineage>
        <taxon>Bacteria</taxon>
        <taxon>Bacillati</taxon>
        <taxon>Bacillota</taxon>
        <taxon>Clostridia</taxon>
        <taxon>Peptostreptococcales</taxon>
        <taxon>Natronincolaceae</taxon>
        <taxon>Alkaliphilus</taxon>
    </lineage>
</organism>
<dbReference type="PANTHER" id="PTHR30126">
    <property type="entry name" value="HTH-TYPE TRANSCRIPTIONAL REGULATOR"/>
    <property type="match status" value="1"/>
</dbReference>
<dbReference type="NCBIfam" id="NF040786">
    <property type="entry name" value="LysR_Sec_metab"/>
    <property type="match status" value="1"/>
</dbReference>
<dbReference type="SUPFAM" id="SSF46785">
    <property type="entry name" value="Winged helix' DNA-binding domain"/>
    <property type="match status" value="1"/>
</dbReference>
<dbReference type="InterPro" id="IPR047788">
    <property type="entry name" value="LysR-like_Sec_metab"/>
</dbReference>
<dbReference type="PROSITE" id="PS50931">
    <property type="entry name" value="HTH_LYSR"/>
    <property type="match status" value="1"/>
</dbReference>
<dbReference type="GO" id="GO:0000976">
    <property type="term" value="F:transcription cis-regulatory region binding"/>
    <property type="evidence" value="ECO:0007669"/>
    <property type="project" value="TreeGrafter"/>
</dbReference>
<dbReference type="InterPro" id="IPR005119">
    <property type="entry name" value="LysR_subst-bd"/>
</dbReference>
<evidence type="ECO:0000256" key="4">
    <source>
        <dbReference type="ARBA" id="ARBA00023163"/>
    </source>
</evidence>
<proteinExistence type="inferred from homology"/>
<feature type="domain" description="HTH lysR-type" evidence="5">
    <location>
        <begin position="1"/>
        <end position="58"/>
    </location>
</feature>
<evidence type="ECO:0000313" key="7">
    <source>
        <dbReference type="Proteomes" id="UP000465601"/>
    </source>
</evidence>
<dbReference type="EMBL" id="WBZB01000037">
    <property type="protein sequence ID" value="KAB3529018.1"/>
    <property type="molecule type" value="Genomic_DNA"/>
</dbReference>
<comment type="caution">
    <text evidence="6">The sequence shown here is derived from an EMBL/GenBank/DDBJ whole genome shotgun (WGS) entry which is preliminary data.</text>
</comment>
<dbReference type="AlphaFoldDB" id="A0A833HMX3"/>
<gene>
    <name evidence="6" type="ORF">F8153_10195</name>
</gene>
<evidence type="ECO:0000259" key="5">
    <source>
        <dbReference type="PROSITE" id="PS50931"/>
    </source>
</evidence>
<protein>
    <submittedName>
        <fullName evidence="6">LysR family transcriptional regulator</fullName>
    </submittedName>
</protein>
<reference evidence="6 7" key="1">
    <citation type="submission" date="2019-10" db="EMBL/GenBank/DDBJ databases">
        <title>Alkaliphilus serpentinus sp. nov. and Alkaliphilus pronyensis sp. nov., two novel anaerobic alkaliphilic species isolated from the serpentinized-hosted hydrothermal field of the Prony Bay (New Caledonia).</title>
        <authorList>
            <person name="Postec A."/>
        </authorList>
    </citation>
    <scope>NUCLEOTIDE SEQUENCE [LARGE SCALE GENOMIC DNA]</scope>
    <source>
        <strain evidence="6 7">LacT</strain>
    </source>
</reference>
<dbReference type="Pfam" id="PF00126">
    <property type="entry name" value="HTH_1"/>
    <property type="match status" value="1"/>
</dbReference>
<dbReference type="RefSeq" id="WP_151866255.1">
    <property type="nucleotide sequence ID" value="NZ_WBZB01000037.1"/>
</dbReference>
<dbReference type="Pfam" id="PF03466">
    <property type="entry name" value="LysR_substrate"/>
    <property type="match status" value="1"/>
</dbReference>
<dbReference type="InterPro" id="IPR000847">
    <property type="entry name" value="LysR_HTH_N"/>
</dbReference>
<evidence type="ECO:0000313" key="6">
    <source>
        <dbReference type="EMBL" id="KAB3529018.1"/>
    </source>
</evidence>
<keyword evidence="3" id="KW-0238">DNA-binding</keyword>
<evidence type="ECO:0000256" key="3">
    <source>
        <dbReference type="ARBA" id="ARBA00023125"/>
    </source>
</evidence>
<dbReference type="CDD" id="cd08420">
    <property type="entry name" value="PBP2_CysL_like"/>
    <property type="match status" value="1"/>
</dbReference>
<dbReference type="Proteomes" id="UP000465601">
    <property type="component" value="Unassembled WGS sequence"/>
</dbReference>
<dbReference type="FunFam" id="1.10.10.10:FF:000001">
    <property type="entry name" value="LysR family transcriptional regulator"/>
    <property type="match status" value="1"/>
</dbReference>
<dbReference type="SUPFAM" id="SSF53850">
    <property type="entry name" value="Periplasmic binding protein-like II"/>
    <property type="match status" value="1"/>
</dbReference>
<dbReference type="PANTHER" id="PTHR30126:SF64">
    <property type="entry name" value="HTH-TYPE TRANSCRIPTIONAL REGULATOR CITR"/>
    <property type="match status" value="1"/>
</dbReference>